<organism evidence="1 2">
    <name type="scientific">Streptacidiphilus jiangxiensis</name>
    <dbReference type="NCBI Taxonomy" id="235985"/>
    <lineage>
        <taxon>Bacteria</taxon>
        <taxon>Bacillati</taxon>
        <taxon>Actinomycetota</taxon>
        <taxon>Actinomycetes</taxon>
        <taxon>Kitasatosporales</taxon>
        <taxon>Streptomycetaceae</taxon>
        <taxon>Streptacidiphilus</taxon>
    </lineage>
</organism>
<keyword evidence="2" id="KW-1185">Reference proteome</keyword>
<proteinExistence type="predicted"/>
<evidence type="ECO:0000313" key="2">
    <source>
        <dbReference type="Proteomes" id="UP000183015"/>
    </source>
</evidence>
<sequence>MTGPGPTPRTLPWRTANHECASAAAELTLLRTSLLHRLDLYLDDAEERHLTHTVQRINALLFLYATVRRAPHDTRLGVLLGAVTHLLDHAYDRRAASARQLDALEEVVLGTRRPDPDDPWESVLGELAARCWQSVADPAAIRAHLERMITTQRRSQAQTQAPDLPSAALAELTRDKGHHSVCLYFAAVNPAFGAEEERALRSFGSYLQYMDDLEDRLEDRADGRVSLVGPLPAALAEAGHRFAVARRDLTAFYGRGPGHRHRTLLAWLVLFHAGVVVGAVFEHATRALPAPVPGLLRRGRTALATRFPFFEVAPLGATLPSGGPDDH</sequence>
<accession>A0A1H7WIY8</accession>
<name>A0A1H7WIY8_STRJI</name>
<evidence type="ECO:0000313" key="1">
    <source>
        <dbReference type="EMBL" id="SEM21085.1"/>
    </source>
</evidence>
<dbReference type="OrthoDB" id="9963747at2"/>
<dbReference type="STRING" id="235985.SAMN05414137_120173"/>
<reference evidence="2" key="1">
    <citation type="submission" date="2016-10" db="EMBL/GenBank/DDBJ databases">
        <authorList>
            <person name="Varghese N."/>
        </authorList>
    </citation>
    <scope>NUCLEOTIDE SEQUENCE [LARGE SCALE GENOMIC DNA]</scope>
    <source>
        <strain evidence="2">DSM 45096 / BCRC 16803 / CGMCC 4.1857 / CIP 109030 / JCM 12277 / KCTC 19219 / NBRC 100920 / 33214</strain>
    </source>
</reference>
<gene>
    <name evidence="1" type="ORF">SAMN05414137_120173</name>
</gene>
<dbReference type="RefSeq" id="WP_042446582.1">
    <property type="nucleotide sequence ID" value="NZ_BBPN01000011.1"/>
</dbReference>
<dbReference type="AlphaFoldDB" id="A0A1H7WIY8"/>
<protein>
    <submittedName>
        <fullName evidence="1">Uncharacterized protein</fullName>
    </submittedName>
</protein>
<dbReference type="Proteomes" id="UP000183015">
    <property type="component" value="Unassembled WGS sequence"/>
</dbReference>
<dbReference type="EMBL" id="FOAZ01000020">
    <property type="protein sequence ID" value="SEM21085.1"/>
    <property type="molecule type" value="Genomic_DNA"/>
</dbReference>